<comment type="caution">
    <text evidence="8">The sequence shown here is derived from an EMBL/GenBank/DDBJ whole genome shotgun (WGS) entry which is preliminary data.</text>
</comment>
<evidence type="ECO:0000256" key="4">
    <source>
        <dbReference type="ARBA" id="ARBA00022525"/>
    </source>
</evidence>
<keyword evidence="8" id="KW-0969">Cilium</keyword>
<sequence>MVDRLSTLQIFQSGISTILDKQADLARTQQELATGKRIQSPSDDPSGAVKILDLEEDIRLVDQYQRNASLAEGQLAVEETTLSAVNNVLQRVRELTVQANNATQSPETRASIAVEVNARIEELVALANTRDGNDEYLFAGFQAQTQPFSRQGGTVTYSGDDGQRFLDIAASAQVAVRDSGSRVFLAVDAGNGSFDFAADPANTGTAVVAESSADGSFVRDDYTVTFSQATPADPVTYSVTDSSAAVVATGNYTPGDAISFNGARLVIEGTPEDGDSITLDSAPKQSIFDTLQGIADALENSAGTPSGSAAVNNALASGLNNLDQAIGNVLEVQSDVGVRLNRIESQQSINEDFNLQLQTTLSDVQDVDFAEAISKLNLQLVALQAAQQTYVTTQGLTLFNYL</sequence>
<dbReference type="GO" id="GO:0005576">
    <property type="term" value="C:extracellular region"/>
    <property type="evidence" value="ECO:0007669"/>
    <property type="project" value="UniProtKB-SubCell"/>
</dbReference>
<dbReference type="InterPro" id="IPR046358">
    <property type="entry name" value="Flagellin_C"/>
</dbReference>
<dbReference type="HOGENOM" id="CLU_024437_5_0_6"/>
<proteinExistence type="inferred from homology"/>
<evidence type="ECO:0000313" key="9">
    <source>
        <dbReference type="Proteomes" id="UP000019205"/>
    </source>
</evidence>
<dbReference type="Proteomes" id="UP000019205">
    <property type="component" value="Chromosome"/>
</dbReference>
<dbReference type="PANTHER" id="PTHR42792">
    <property type="entry name" value="FLAGELLIN"/>
    <property type="match status" value="1"/>
</dbReference>
<dbReference type="InterPro" id="IPR013384">
    <property type="entry name" value="Flagell_FlgL"/>
</dbReference>
<dbReference type="Pfam" id="PF00669">
    <property type="entry name" value="Flagellin_N"/>
    <property type="match status" value="1"/>
</dbReference>
<dbReference type="Gene3D" id="1.20.1330.10">
    <property type="entry name" value="f41 fragment of flagellin, N-terminal domain"/>
    <property type="match status" value="1"/>
</dbReference>
<keyword evidence="9" id="KW-1185">Reference proteome</keyword>
<evidence type="ECO:0000256" key="5">
    <source>
        <dbReference type="ARBA" id="ARBA00023143"/>
    </source>
</evidence>
<gene>
    <name evidence="8" type="ORF">KT71_00720</name>
</gene>
<keyword evidence="5" id="KW-0975">Bacterial flagellum</keyword>
<accession>A4A608</accession>
<reference evidence="8 9" key="2">
    <citation type="journal article" date="2009" name="PLoS ONE">
        <title>The photosynthetic apparatus and its regulation in the aerobic gammaproteobacterium Congregibacter litoralis gen. nov., sp. nov.</title>
        <authorList>
            <person name="Spring S."/>
            <person name="Lunsdorf H."/>
            <person name="Fuchs B.M."/>
            <person name="Tindall B.J."/>
        </authorList>
    </citation>
    <scope>NUCLEOTIDE SEQUENCE [LARGE SCALE GENOMIC DNA]</scope>
    <source>
        <strain evidence="8">KT71</strain>
    </source>
</reference>
<evidence type="ECO:0000259" key="7">
    <source>
        <dbReference type="Pfam" id="PF00700"/>
    </source>
</evidence>
<dbReference type="GO" id="GO:0009424">
    <property type="term" value="C:bacterial-type flagellum hook"/>
    <property type="evidence" value="ECO:0007669"/>
    <property type="project" value="InterPro"/>
</dbReference>
<organism evidence="8 9">
    <name type="scientific">Congregibacter litoralis KT71</name>
    <dbReference type="NCBI Taxonomy" id="314285"/>
    <lineage>
        <taxon>Bacteria</taxon>
        <taxon>Pseudomonadati</taxon>
        <taxon>Pseudomonadota</taxon>
        <taxon>Gammaproteobacteria</taxon>
        <taxon>Cellvibrionales</taxon>
        <taxon>Halieaceae</taxon>
        <taxon>Congregibacter</taxon>
    </lineage>
</organism>
<dbReference type="GO" id="GO:0005198">
    <property type="term" value="F:structural molecule activity"/>
    <property type="evidence" value="ECO:0007669"/>
    <property type="project" value="InterPro"/>
</dbReference>
<keyword evidence="4" id="KW-0964">Secreted</keyword>
<dbReference type="STRING" id="314285.KT71_00720"/>
<dbReference type="RefSeq" id="WP_008292531.1">
    <property type="nucleotide sequence ID" value="NZ_CM002299.1"/>
</dbReference>
<feature type="domain" description="Flagellin N-terminal" evidence="6">
    <location>
        <begin position="6"/>
        <end position="141"/>
    </location>
</feature>
<dbReference type="SUPFAM" id="SSF64518">
    <property type="entry name" value="Phase 1 flagellin"/>
    <property type="match status" value="1"/>
</dbReference>
<comment type="subcellular location">
    <subcellularLocation>
        <location evidence="1">Bacterial flagellum</location>
    </subcellularLocation>
    <subcellularLocation>
        <location evidence="2">Secreted</location>
    </subcellularLocation>
</comment>
<name>A4A608_9GAMM</name>
<dbReference type="AlphaFoldDB" id="A4A608"/>
<keyword evidence="8" id="KW-0966">Cell projection</keyword>
<dbReference type="OrthoDB" id="9768249at2"/>
<dbReference type="PRINTS" id="PR00207">
    <property type="entry name" value="FLAGELLIN"/>
</dbReference>
<evidence type="ECO:0000256" key="3">
    <source>
        <dbReference type="ARBA" id="ARBA00005709"/>
    </source>
</evidence>
<feature type="domain" description="Flagellin C-terminal" evidence="7">
    <location>
        <begin position="320"/>
        <end position="402"/>
    </location>
</feature>
<dbReference type="PANTHER" id="PTHR42792:SF1">
    <property type="entry name" value="FLAGELLAR HOOK-ASSOCIATED PROTEIN 3"/>
    <property type="match status" value="1"/>
</dbReference>
<dbReference type="GO" id="GO:0071973">
    <property type="term" value="P:bacterial-type flagellum-dependent cell motility"/>
    <property type="evidence" value="ECO:0007669"/>
    <property type="project" value="InterPro"/>
</dbReference>
<protein>
    <submittedName>
        <fullName evidence="8">Flagellar hook-associated protein 3</fullName>
    </submittedName>
</protein>
<evidence type="ECO:0000259" key="6">
    <source>
        <dbReference type="Pfam" id="PF00669"/>
    </source>
</evidence>
<evidence type="ECO:0000313" key="8">
    <source>
        <dbReference type="EMBL" id="EAQ98455.1"/>
    </source>
</evidence>
<dbReference type="InterPro" id="IPR001492">
    <property type="entry name" value="Flagellin"/>
</dbReference>
<dbReference type="NCBIfam" id="TIGR02550">
    <property type="entry name" value="flagell_flgL"/>
    <property type="match status" value="1"/>
</dbReference>
<dbReference type="eggNOG" id="COG1344">
    <property type="taxonomic scope" value="Bacteria"/>
</dbReference>
<dbReference type="Pfam" id="PF00700">
    <property type="entry name" value="Flagellin_C"/>
    <property type="match status" value="1"/>
</dbReference>
<evidence type="ECO:0000256" key="2">
    <source>
        <dbReference type="ARBA" id="ARBA00004613"/>
    </source>
</evidence>
<dbReference type="EMBL" id="AAOA02000002">
    <property type="protein sequence ID" value="EAQ98455.1"/>
    <property type="molecule type" value="Genomic_DNA"/>
</dbReference>
<reference evidence="8 9" key="1">
    <citation type="journal article" date="2007" name="Proc. Natl. Acad. Sci. U.S.A.">
        <title>Characterization of a marine gammaproteobacterium capable of aerobic anoxygenic photosynthesis.</title>
        <authorList>
            <person name="Fuchs B.M."/>
            <person name="Spring S."/>
            <person name="Teeling H."/>
            <person name="Quast C."/>
            <person name="Wulf J."/>
            <person name="Schattenhofer M."/>
            <person name="Yan S."/>
            <person name="Ferriera S."/>
            <person name="Johnson J."/>
            <person name="Glockner F.O."/>
            <person name="Amann R."/>
        </authorList>
    </citation>
    <scope>NUCLEOTIDE SEQUENCE [LARGE SCALE GENOMIC DNA]</scope>
    <source>
        <strain evidence="8">KT71</strain>
    </source>
</reference>
<comment type="similarity">
    <text evidence="3">Belongs to the bacterial flagellin family.</text>
</comment>
<keyword evidence="8" id="KW-0282">Flagellum</keyword>
<dbReference type="InterPro" id="IPR001029">
    <property type="entry name" value="Flagellin_N"/>
</dbReference>
<evidence type="ECO:0000256" key="1">
    <source>
        <dbReference type="ARBA" id="ARBA00004365"/>
    </source>
</evidence>